<keyword evidence="2" id="KW-1133">Transmembrane helix</keyword>
<evidence type="ECO:0000313" key="3">
    <source>
        <dbReference type="EMBL" id="MQT03813.1"/>
    </source>
</evidence>
<reference evidence="3 4" key="1">
    <citation type="submission" date="2019-05" db="EMBL/GenBank/DDBJ databases">
        <title>Comparative genomics and metabolomics analyses of clavulanic acid producing Streptomyces species provides insight into specialized metabolism and evolution of beta-lactam biosynthetic gene clusters.</title>
        <authorList>
            <person name="Moore M.A."/>
            <person name="Cruz-Morales P."/>
            <person name="Barona Gomez F."/>
            <person name="Kapil T."/>
        </authorList>
    </citation>
    <scope>NUCLEOTIDE SEQUENCE [LARGE SCALE GENOMIC DNA]</scope>
    <source>
        <strain evidence="3 4">NRRL 5741</strain>
    </source>
</reference>
<dbReference type="AlphaFoldDB" id="A0A646KNI7"/>
<gene>
    <name evidence="3" type="ORF">FF041_27675</name>
</gene>
<keyword evidence="2" id="KW-0472">Membrane</keyword>
<evidence type="ECO:0000313" key="4">
    <source>
        <dbReference type="Proteomes" id="UP000419138"/>
    </source>
</evidence>
<evidence type="ECO:0000256" key="1">
    <source>
        <dbReference type="SAM" id="MobiDB-lite"/>
    </source>
</evidence>
<keyword evidence="2" id="KW-0812">Transmembrane</keyword>
<feature type="transmembrane region" description="Helical" evidence="2">
    <location>
        <begin position="139"/>
        <end position="157"/>
    </location>
</feature>
<name>A0A646KNI7_STRJU</name>
<feature type="region of interest" description="Disordered" evidence="1">
    <location>
        <begin position="102"/>
        <end position="134"/>
    </location>
</feature>
<protein>
    <submittedName>
        <fullName evidence="3">Uncharacterized protein</fullName>
    </submittedName>
</protein>
<proteinExistence type="predicted"/>
<sequence length="200" mass="19901">MGTGGGGRAGRLLLLVALLFGIATMHTVGHPSDSPAPPPAASAQLPEALPGGVVALADNGHDQATLLAFPAGPRELPEAPASAATVALADNRHDRAAPITFPAGPQELPEAPASAGSAHGTGHGTGPGSTGPGGHGMDPAMVCLAVLGVWGVLLLLAGPWSRRRGQSAHPALARLRFRLAPGPAPPAPRLLLAQLSVLRI</sequence>
<dbReference type="RefSeq" id="WP_153525325.1">
    <property type="nucleotide sequence ID" value="NZ_JBEPDZ010000030.1"/>
</dbReference>
<comment type="caution">
    <text evidence="3">The sequence shown here is derived from an EMBL/GenBank/DDBJ whole genome shotgun (WGS) entry which is preliminary data.</text>
</comment>
<dbReference type="Proteomes" id="UP000419138">
    <property type="component" value="Unassembled WGS sequence"/>
</dbReference>
<accession>A0A646KNI7</accession>
<feature type="compositionally biased region" description="Gly residues" evidence="1">
    <location>
        <begin position="119"/>
        <end position="134"/>
    </location>
</feature>
<keyword evidence="4" id="KW-1185">Reference proteome</keyword>
<evidence type="ECO:0000256" key="2">
    <source>
        <dbReference type="SAM" id="Phobius"/>
    </source>
</evidence>
<organism evidence="3 4">
    <name type="scientific">Streptomyces jumonjinensis</name>
    <dbReference type="NCBI Taxonomy" id="1945"/>
    <lineage>
        <taxon>Bacteria</taxon>
        <taxon>Bacillati</taxon>
        <taxon>Actinomycetota</taxon>
        <taxon>Actinomycetes</taxon>
        <taxon>Kitasatosporales</taxon>
        <taxon>Streptomycetaceae</taxon>
        <taxon>Streptomyces</taxon>
    </lineage>
</organism>
<dbReference type="EMBL" id="VCLA01000178">
    <property type="protein sequence ID" value="MQT03813.1"/>
    <property type="molecule type" value="Genomic_DNA"/>
</dbReference>